<name>A0A164XZT2_9AGAM</name>
<evidence type="ECO:0000256" key="1">
    <source>
        <dbReference type="SAM" id="MobiDB-lite"/>
    </source>
</evidence>
<feature type="region of interest" description="Disordered" evidence="1">
    <location>
        <begin position="49"/>
        <end position="104"/>
    </location>
</feature>
<dbReference type="Proteomes" id="UP000076722">
    <property type="component" value="Unassembled WGS sequence"/>
</dbReference>
<reference evidence="2 3" key="1">
    <citation type="journal article" date="2016" name="Mol. Biol. Evol.">
        <title>Comparative Genomics of Early-Diverging Mushroom-Forming Fungi Provides Insights into the Origins of Lignocellulose Decay Capabilities.</title>
        <authorList>
            <person name="Nagy L.G."/>
            <person name="Riley R."/>
            <person name="Tritt A."/>
            <person name="Adam C."/>
            <person name="Daum C."/>
            <person name="Floudas D."/>
            <person name="Sun H."/>
            <person name="Yadav J.S."/>
            <person name="Pangilinan J."/>
            <person name="Larsson K.H."/>
            <person name="Matsuura K."/>
            <person name="Barry K."/>
            <person name="Labutti K."/>
            <person name="Kuo R."/>
            <person name="Ohm R.A."/>
            <person name="Bhattacharya S.S."/>
            <person name="Shirouzu T."/>
            <person name="Yoshinaga Y."/>
            <person name="Martin F.M."/>
            <person name="Grigoriev I.V."/>
            <person name="Hibbett D.S."/>
        </authorList>
    </citation>
    <scope>NUCLEOTIDE SEQUENCE [LARGE SCALE GENOMIC DNA]</scope>
    <source>
        <strain evidence="2 3">HHB9708</strain>
    </source>
</reference>
<keyword evidence="3" id="KW-1185">Reference proteome</keyword>
<evidence type="ECO:0000313" key="3">
    <source>
        <dbReference type="Proteomes" id="UP000076722"/>
    </source>
</evidence>
<dbReference type="EMBL" id="KV419399">
    <property type="protein sequence ID" value="KZS96444.1"/>
    <property type="molecule type" value="Genomic_DNA"/>
</dbReference>
<accession>A0A164XZT2</accession>
<sequence>MSWKFKAAVCIFQGIVNIVRVVHRERVRRETRQREIRLLRAEIQEPGNTFALKDPDMNEPDSADISPSHMSTKLNQPINASTSATRPANRLTFNEHPSSLPPPTSTSIPHMITALPHLGYHVAPIASLSLHTRLFLDILHDSHQHHRPPLPLHRRLHPMHLQGTLRQLPHQAPALVPSFLSWNAKVKCIALLKGHQKSLEP</sequence>
<organism evidence="2 3">
    <name type="scientific">Sistotremastrum niveocremeum HHB9708</name>
    <dbReference type="NCBI Taxonomy" id="1314777"/>
    <lineage>
        <taxon>Eukaryota</taxon>
        <taxon>Fungi</taxon>
        <taxon>Dikarya</taxon>
        <taxon>Basidiomycota</taxon>
        <taxon>Agaricomycotina</taxon>
        <taxon>Agaricomycetes</taxon>
        <taxon>Sistotremastrales</taxon>
        <taxon>Sistotremastraceae</taxon>
        <taxon>Sertulicium</taxon>
        <taxon>Sertulicium niveocremeum</taxon>
    </lineage>
</organism>
<evidence type="ECO:0000313" key="2">
    <source>
        <dbReference type="EMBL" id="KZS96444.1"/>
    </source>
</evidence>
<dbReference type="AlphaFoldDB" id="A0A164XZT2"/>
<protein>
    <submittedName>
        <fullName evidence="2">Uncharacterized protein</fullName>
    </submittedName>
</protein>
<gene>
    <name evidence="2" type="ORF">SISNIDRAFT_483006</name>
</gene>
<feature type="compositionally biased region" description="Polar residues" evidence="1">
    <location>
        <begin position="68"/>
        <end position="96"/>
    </location>
</feature>
<proteinExistence type="predicted"/>